<dbReference type="AlphaFoldDB" id="A0A412ZJT7"/>
<sequence length="156" mass="18881">MLGYVNQQYCITQSGHLKYNSVNTIQKKIAIAYYFFYRHHCNVSVYFRHLYHILKFVRYSEAQYFRYSSNHSQQADIHKKYREYVQFVQAQMSTAELKLLFYNSFLFPKMQELLIHYGLLENLCIQDLCMKDHNCIPAFHLKNKNKEILDVIRNTE</sequence>
<evidence type="ECO:0000313" key="2">
    <source>
        <dbReference type="Proteomes" id="UP000283678"/>
    </source>
</evidence>
<evidence type="ECO:0000313" key="1">
    <source>
        <dbReference type="EMBL" id="RGV81322.1"/>
    </source>
</evidence>
<organism evidence="1 2">
    <name type="scientific">Phocaeicola dorei</name>
    <dbReference type="NCBI Taxonomy" id="357276"/>
    <lineage>
        <taxon>Bacteria</taxon>
        <taxon>Pseudomonadati</taxon>
        <taxon>Bacteroidota</taxon>
        <taxon>Bacteroidia</taxon>
        <taxon>Bacteroidales</taxon>
        <taxon>Bacteroidaceae</taxon>
        <taxon>Phocaeicola</taxon>
    </lineage>
</organism>
<protein>
    <submittedName>
        <fullName evidence="1">Uncharacterized protein</fullName>
    </submittedName>
</protein>
<dbReference type="Proteomes" id="UP000283678">
    <property type="component" value="Unassembled WGS sequence"/>
</dbReference>
<dbReference type="Pfam" id="PF16872">
    <property type="entry name" value="putAbiC"/>
    <property type="match status" value="1"/>
</dbReference>
<dbReference type="InterPro" id="IPR031709">
    <property type="entry name" value="PutAbiC"/>
</dbReference>
<gene>
    <name evidence="1" type="ORF">DWW04_01115</name>
</gene>
<dbReference type="EMBL" id="QRZL01000001">
    <property type="protein sequence ID" value="RGV81322.1"/>
    <property type="molecule type" value="Genomic_DNA"/>
</dbReference>
<comment type="caution">
    <text evidence="1">The sequence shown here is derived from an EMBL/GenBank/DDBJ whole genome shotgun (WGS) entry which is preliminary data.</text>
</comment>
<name>A0A412ZJT7_9BACT</name>
<accession>A0A412ZJT7</accession>
<dbReference type="RefSeq" id="WP_118428908.1">
    <property type="nucleotide sequence ID" value="NZ_QRZL01000001.1"/>
</dbReference>
<reference evidence="1 2" key="1">
    <citation type="submission" date="2018-08" db="EMBL/GenBank/DDBJ databases">
        <title>A genome reference for cultivated species of the human gut microbiota.</title>
        <authorList>
            <person name="Zou Y."/>
            <person name="Xue W."/>
            <person name="Luo G."/>
        </authorList>
    </citation>
    <scope>NUCLEOTIDE SEQUENCE [LARGE SCALE GENOMIC DNA]</scope>
    <source>
        <strain evidence="1 2">AF14-1AC</strain>
    </source>
</reference>
<proteinExistence type="predicted"/>